<protein>
    <submittedName>
        <fullName evidence="1">Uncharacterized protein</fullName>
    </submittedName>
</protein>
<gene>
    <name evidence="1" type="ORF">ACFYTF_21825</name>
</gene>
<reference evidence="1 2" key="1">
    <citation type="submission" date="2024-10" db="EMBL/GenBank/DDBJ databases">
        <title>The Natural Products Discovery Center: Release of the First 8490 Sequenced Strains for Exploring Actinobacteria Biosynthetic Diversity.</title>
        <authorList>
            <person name="Kalkreuter E."/>
            <person name="Kautsar S.A."/>
            <person name="Yang D."/>
            <person name="Bader C.D."/>
            <person name="Teijaro C.N."/>
            <person name="Fluegel L."/>
            <person name="Davis C.M."/>
            <person name="Simpson J.R."/>
            <person name="Lauterbach L."/>
            <person name="Steele A.D."/>
            <person name="Gui C."/>
            <person name="Meng S."/>
            <person name="Li G."/>
            <person name="Viehrig K."/>
            <person name="Ye F."/>
            <person name="Su P."/>
            <person name="Kiefer A.F."/>
            <person name="Nichols A."/>
            <person name="Cepeda A.J."/>
            <person name="Yan W."/>
            <person name="Fan B."/>
            <person name="Jiang Y."/>
            <person name="Adhikari A."/>
            <person name="Zheng C.-J."/>
            <person name="Schuster L."/>
            <person name="Cowan T.M."/>
            <person name="Smanski M.J."/>
            <person name="Chevrette M.G."/>
            <person name="De Carvalho L.P.S."/>
            <person name="Shen B."/>
        </authorList>
    </citation>
    <scope>NUCLEOTIDE SEQUENCE [LARGE SCALE GENOMIC DNA]</scope>
    <source>
        <strain evidence="1 2">NPDC004045</strain>
    </source>
</reference>
<accession>A0ABW6PTF4</accession>
<dbReference type="EMBL" id="JBIAMX010000014">
    <property type="protein sequence ID" value="MFF0545475.1"/>
    <property type="molecule type" value="Genomic_DNA"/>
</dbReference>
<evidence type="ECO:0000313" key="1">
    <source>
        <dbReference type="EMBL" id="MFF0545475.1"/>
    </source>
</evidence>
<evidence type="ECO:0000313" key="2">
    <source>
        <dbReference type="Proteomes" id="UP001601444"/>
    </source>
</evidence>
<dbReference type="RefSeq" id="WP_043657220.1">
    <property type="nucleotide sequence ID" value="NZ_JBIAMX010000014.1"/>
</dbReference>
<organism evidence="1 2">
    <name type="scientific">Nocardia thailandica</name>
    <dbReference type="NCBI Taxonomy" id="257275"/>
    <lineage>
        <taxon>Bacteria</taxon>
        <taxon>Bacillati</taxon>
        <taxon>Actinomycetota</taxon>
        <taxon>Actinomycetes</taxon>
        <taxon>Mycobacteriales</taxon>
        <taxon>Nocardiaceae</taxon>
        <taxon>Nocardia</taxon>
    </lineage>
</organism>
<sequence>MTSTELTPTDRKAALRRLIVIFGLMNKTIELSSAGSPRQAAAQAAAARDLIGELVTDIARG</sequence>
<dbReference type="Proteomes" id="UP001601444">
    <property type="component" value="Unassembled WGS sequence"/>
</dbReference>
<comment type="caution">
    <text evidence="1">The sequence shown here is derived from an EMBL/GenBank/DDBJ whole genome shotgun (WGS) entry which is preliminary data.</text>
</comment>
<name>A0ABW6PTF4_9NOCA</name>
<keyword evidence="2" id="KW-1185">Reference proteome</keyword>
<proteinExistence type="predicted"/>